<proteinExistence type="predicted"/>
<sequence>MKTDYCWNLKGDCSSIEDSRKSACSAATQRELRTEKDASSGGYHVPVQELRPGVSLCGGRRCDLRDFSLDIPFSLAKESFDIERFLRHARWA</sequence>
<protein>
    <submittedName>
        <fullName evidence="1">Uncharacterized protein</fullName>
    </submittedName>
</protein>
<dbReference type="Proteomes" id="UP000807504">
    <property type="component" value="Unassembled WGS sequence"/>
</dbReference>
<evidence type="ECO:0000313" key="1">
    <source>
        <dbReference type="EMBL" id="KAF8769892.1"/>
    </source>
</evidence>
<evidence type="ECO:0000313" key="2">
    <source>
        <dbReference type="Proteomes" id="UP000807504"/>
    </source>
</evidence>
<reference evidence="1" key="1">
    <citation type="journal article" date="2020" name="bioRxiv">
        <title>Chromosome-level reference genome of the European wasp spider Argiope bruennichi: a resource for studies on range expansion and evolutionary adaptation.</title>
        <authorList>
            <person name="Sheffer M.M."/>
            <person name="Hoppe A."/>
            <person name="Krehenwinkel H."/>
            <person name="Uhl G."/>
            <person name="Kuss A.W."/>
            <person name="Jensen L."/>
            <person name="Jensen C."/>
            <person name="Gillespie R.G."/>
            <person name="Hoff K.J."/>
            <person name="Prost S."/>
        </authorList>
    </citation>
    <scope>NUCLEOTIDE SEQUENCE</scope>
</reference>
<dbReference type="AlphaFoldDB" id="A0A8T0E9U3"/>
<accession>A0A8T0E9U3</accession>
<dbReference type="EMBL" id="JABXBU010002228">
    <property type="protein sequence ID" value="KAF8769892.1"/>
    <property type="molecule type" value="Genomic_DNA"/>
</dbReference>
<gene>
    <name evidence="1" type="ORF">HNY73_017487</name>
</gene>
<reference evidence="1" key="2">
    <citation type="submission" date="2020-06" db="EMBL/GenBank/DDBJ databases">
        <authorList>
            <person name="Sheffer M."/>
        </authorList>
    </citation>
    <scope>NUCLEOTIDE SEQUENCE</scope>
</reference>
<organism evidence="1 2">
    <name type="scientific">Argiope bruennichi</name>
    <name type="common">Wasp spider</name>
    <name type="synonym">Aranea bruennichi</name>
    <dbReference type="NCBI Taxonomy" id="94029"/>
    <lineage>
        <taxon>Eukaryota</taxon>
        <taxon>Metazoa</taxon>
        <taxon>Ecdysozoa</taxon>
        <taxon>Arthropoda</taxon>
        <taxon>Chelicerata</taxon>
        <taxon>Arachnida</taxon>
        <taxon>Araneae</taxon>
        <taxon>Araneomorphae</taxon>
        <taxon>Entelegynae</taxon>
        <taxon>Araneoidea</taxon>
        <taxon>Araneidae</taxon>
        <taxon>Argiope</taxon>
    </lineage>
</organism>
<name>A0A8T0E9U3_ARGBR</name>
<comment type="caution">
    <text evidence="1">The sequence shown here is derived from an EMBL/GenBank/DDBJ whole genome shotgun (WGS) entry which is preliminary data.</text>
</comment>
<keyword evidence="2" id="KW-1185">Reference proteome</keyword>